<keyword evidence="1" id="KW-0694">RNA-binding</keyword>
<name>A0A6N2B128_SOLCI</name>
<gene>
    <name evidence="3" type="ORF">EJD97_019619</name>
</gene>
<evidence type="ECO:0000259" key="2">
    <source>
        <dbReference type="Pfam" id="PF05183"/>
    </source>
</evidence>
<keyword evidence="1" id="KW-0696">RNA-directed RNA polymerase</keyword>
<dbReference type="PANTHER" id="PTHR23079">
    <property type="entry name" value="RNA-DEPENDENT RNA POLYMERASE"/>
    <property type="match status" value="1"/>
</dbReference>
<dbReference type="EMBL" id="RXGB01005563">
    <property type="protein sequence ID" value="TMW87680.1"/>
    <property type="molecule type" value="Genomic_DNA"/>
</dbReference>
<dbReference type="PANTHER" id="PTHR23079:SF52">
    <property type="entry name" value="RNA-DEPENDENT RNA POLYMERASE"/>
    <property type="match status" value="1"/>
</dbReference>
<dbReference type="GO" id="GO:0030422">
    <property type="term" value="P:siRNA processing"/>
    <property type="evidence" value="ECO:0007669"/>
    <property type="project" value="TreeGrafter"/>
</dbReference>
<comment type="function">
    <text evidence="1">Probably involved in the RNA silencing pathway and required for the generation of small interfering RNAs (siRNAs).</text>
</comment>
<dbReference type="GO" id="GO:0003968">
    <property type="term" value="F:RNA-directed RNA polymerase activity"/>
    <property type="evidence" value="ECO:0007669"/>
    <property type="project" value="UniProtKB-KW"/>
</dbReference>
<comment type="caution">
    <text evidence="3">The sequence shown here is derived from an EMBL/GenBank/DDBJ whole genome shotgun (WGS) entry which is preliminary data.</text>
</comment>
<evidence type="ECO:0000313" key="3">
    <source>
        <dbReference type="EMBL" id="TMW87680.1"/>
    </source>
</evidence>
<dbReference type="EC" id="2.7.7.48" evidence="1"/>
<keyword evidence="1" id="KW-0548">Nucleotidyltransferase</keyword>
<accession>A0A6N2B128</accession>
<proteinExistence type="inferred from homology"/>
<organism evidence="3">
    <name type="scientific">Solanum chilense</name>
    <name type="common">Tomato</name>
    <name type="synonym">Lycopersicon chilense</name>
    <dbReference type="NCBI Taxonomy" id="4083"/>
    <lineage>
        <taxon>Eukaryota</taxon>
        <taxon>Viridiplantae</taxon>
        <taxon>Streptophyta</taxon>
        <taxon>Embryophyta</taxon>
        <taxon>Tracheophyta</taxon>
        <taxon>Spermatophyta</taxon>
        <taxon>Magnoliopsida</taxon>
        <taxon>eudicotyledons</taxon>
        <taxon>Gunneridae</taxon>
        <taxon>Pentapetalae</taxon>
        <taxon>asterids</taxon>
        <taxon>lamiids</taxon>
        <taxon>Solanales</taxon>
        <taxon>Solanaceae</taxon>
        <taxon>Solanoideae</taxon>
        <taxon>Solaneae</taxon>
        <taxon>Solanum</taxon>
        <taxon>Solanum subgen. Lycopersicon</taxon>
    </lineage>
</organism>
<dbReference type="AlphaFoldDB" id="A0A6N2B128"/>
<protein>
    <recommendedName>
        <fullName evidence="1">RNA-dependent RNA polymerase</fullName>
        <ecNumber evidence="1">2.7.7.48</ecNumber>
    </recommendedName>
</protein>
<reference evidence="3" key="1">
    <citation type="submission" date="2019-05" db="EMBL/GenBank/DDBJ databases">
        <title>The de novo reference genome and transcriptome assemblies of the wild tomato species Solanum chilense.</title>
        <authorList>
            <person name="Stam R."/>
            <person name="Nosenko T."/>
            <person name="Hoerger A.C."/>
            <person name="Stephan W."/>
            <person name="Seidel M.A."/>
            <person name="Kuhn J.M.M."/>
            <person name="Haberer G."/>
            <person name="Tellier A."/>
        </authorList>
    </citation>
    <scope>NUCLEOTIDE SEQUENCE</scope>
    <source>
        <tissue evidence="3">Mature leaves</tissue>
    </source>
</reference>
<feature type="domain" description="RDRP core" evidence="2">
    <location>
        <begin position="9"/>
        <end position="122"/>
    </location>
</feature>
<dbReference type="Pfam" id="PF05183">
    <property type="entry name" value="RdRP"/>
    <property type="match status" value="1"/>
</dbReference>
<comment type="catalytic activity">
    <reaction evidence="1">
        <text>RNA(n) + a ribonucleoside 5'-triphosphate = RNA(n+1) + diphosphate</text>
        <dbReference type="Rhea" id="RHEA:21248"/>
        <dbReference type="Rhea" id="RHEA-COMP:14527"/>
        <dbReference type="Rhea" id="RHEA-COMP:17342"/>
        <dbReference type="ChEBI" id="CHEBI:33019"/>
        <dbReference type="ChEBI" id="CHEBI:61557"/>
        <dbReference type="ChEBI" id="CHEBI:140395"/>
        <dbReference type="EC" id="2.7.7.48"/>
    </reaction>
</comment>
<dbReference type="InterPro" id="IPR007855">
    <property type="entry name" value="RDRP"/>
</dbReference>
<keyword evidence="1" id="KW-0943">RNA-mediated gene silencing</keyword>
<sequence>MKTKTASLKCYFVRFESIGTCDDGESYVFSTKTVSQARCKFMHVHMVSNMAKYAARLSLILSKTIKLQVDLDSVTIERIEDILCRDENGCIIQDEDGEPRIHTDGTGFISEDLAMHCPKDFSKAEYIKDENYEVYIISLFIEVKP</sequence>
<evidence type="ECO:0000256" key="1">
    <source>
        <dbReference type="RuleBase" id="RU363098"/>
    </source>
</evidence>
<dbReference type="GO" id="GO:0031380">
    <property type="term" value="C:nuclear RNA-directed RNA polymerase complex"/>
    <property type="evidence" value="ECO:0007669"/>
    <property type="project" value="TreeGrafter"/>
</dbReference>
<dbReference type="InterPro" id="IPR057596">
    <property type="entry name" value="RDRP_core"/>
</dbReference>
<keyword evidence="1" id="KW-0808">Transferase</keyword>
<dbReference type="GO" id="GO:0003723">
    <property type="term" value="F:RNA binding"/>
    <property type="evidence" value="ECO:0007669"/>
    <property type="project" value="UniProtKB-KW"/>
</dbReference>
<comment type="similarity">
    <text evidence="1">Belongs to the RdRP family.</text>
</comment>